<proteinExistence type="predicted"/>
<dbReference type="EMBL" id="CYXT01000009">
    <property type="protein sequence ID" value="CUM92962.1"/>
    <property type="molecule type" value="Genomic_DNA"/>
</dbReference>
<gene>
    <name evidence="2" type="ORF">ERS852425_01526</name>
</gene>
<evidence type="ECO:0000313" key="2">
    <source>
        <dbReference type="EMBL" id="CUM92962.1"/>
    </source>
</evidence>
<keyword evidence="1" id="KW-0472">Membrane</keyword>
<evidence type="ECO:0000313" key="3">
    <source>
        <dbReference type="Proteomes" id="UP000095598"/>
    </source>
</evidence>
<dbReference type="AlphaFoldDB" id="A0A173SR84"/>
<keyword evidence="1" id="KW-1133">Transmembrane helix</keyword>
<dbReference type="SUPFAM" id="SSF75011">
    <property type="entry name" value="3-carboxy-cis,cis-mucoante lactonizing enzyme"/>
    <property type="match status" value="1"/>
</dbReference>
<dbReference type="Proteomes" id="UP000095598">
    <property type="component" value="Unassembled WGS sequence"/>
</dbReference>
<name>A0A173SR84_ANAHA</name>
<feature type="transmembrane region" description="Helical" evidence="1">
    <location>
        <begin position="7"/>
        <end position="23"/>
    </location>
</feature>
<protein>
    <submittedName>
        <fullName evidence="2">Uncharacterized protein</fullName>
    </submittedName>
</protein>
<reference evidence="2 3" key="1">
    <citation type="submission" date="2015-09" db="EMBL/GenBank/DDBJ databases">
        <authorList>
            <consortium name="Pathogen Informatics"/>
        </authorList>
    </citation>
    <scope>NUCLEOTIDE SEQUENCE [LARGE SCALE GENOMIC DNA]</scope>
    <source>
        <strain evidence="2 3">2789STDY5608868</strain>
    </source>
</reference>
<evidence type="ECO:0000256" key="1">
    <source>
        <dbReference type="SAM" id="Phobius"/>
    </source>
</evidence>
<organism evidence="2 3">
    <name type="scientific">Anaerostipes hadrus</name>
    <dbReference type="NCBI Taxonomy" id="649756"/>
    <lineage>
        <taxon>Bacteria</taxon>
        <taxon>Bacillati</taxon>
        <taxon>Bacillota</taxon>
        <taxon>Clostridia</taxon>
        <taxon>Lachnospirales</taxon>
        <taxon>Lachnospiraceae</taxon>
        <taxon>Anaerostipes</taxon>
    </lineage>
</organism>
<accession>A0A173SR84</accession>
<sequence length="348" mass="40503">MKKKRSIILISILIIVSVTIYFYKPQHNKNNSYQLGVIISMGNKDKSNILYYNDELQKTGQKKLKIGNIASQYDIPKTVNDKVYMIPKGVPYVNEREEVMELDHNTQKIKLYKIGRPGLFAFDEKDGDIYTTNWINGVSTLTKYNEETGKIQRYEESVGMFGYLHCVGNYVYVEKQVDQEEGTINYLMKIDRKTLKKVKEIKVNHSEDESVFFYSDDKNLYFSSGNTDKILYQMDLKKDKISKLKLKEINPQQILPYKNKLFVTHCDLTSGMGKAISLLNPQTGESKVYKFKHNVIQCQTKEGYLYILSNDSIYKYKFDGEKMHLEASSKISFKGSWKDGYISSFFLR</sequence>
<keyword evidence="1" id="KW-0812">Transmembrane</keyword>